<dbReference type="InterPro" id="IPR027417">
    <property type="entry name" value="P-loop_NTPase"/>
</dbReference>
<evidence type="ECO:0000313" key="1">
    <source>
        <dbReference type="EMBL" id="MBW9054763.1"/>
    </source>
</evidence>
<organism evidence="1 2">
    <name type="scientific">Rhizobium mesosinicum</name>
    <dbReference type="NCBI Taxonomy" id="335017"/>
    <lineage>
        <taxon>Bacteria</taxon>
        <taxon>Pseudomonadati</taxon>
        <taxon>Pseudomonadota</taxon>
        <taxon>Alphaproteobacteria</taxon>
        <taxon>Hyphomicrobiales</taxon>
        <taxon>Rhizobiaceae</taxon>
        <taxon>Rhizobium/Agrobacterium group</taxon>
        <taxon>Rhizobium</taxon>
    </lineage>
</organism>
<sequence length="182" mass="19617">MLIIFGGLPGSGKTTISRALAKELGAFHLRVDTIEQNIRASGMLSAEVGPAGYMVGYGIAEDNLTLGKIVVADSVNPLKVTRDAWLSVAERSGVPAFEIEIVCSDRNEHRRRAETRASDVPGLRKPSWEEIVARDYEDWGQSPIVIDTAKQSVDQAVAELVSRLGAGVSNNGGTRPAQRLFD</sequence>
<dbReference type="Gene3D" id="3.40.50.300">
    <property type="entry name" value="P-loop containing nucleotide triphosphate hydrolases"/>
    <property type="match status" value="1"/>
</dbReference>
<keyword evidence="2" id="KW-1185">Reference proteome</keyword>
<proteinExistence type="predicted"/>
<gene>
    <name evidence="1" type="ORF">JNB85_20380</name>
</gene>
<reference evidence="1 2" key="1">
    <citation type="journal article" date="2021" name="MBio">
        <title>Poor Competitiveness of Bradyrhizobium in Pigeon Pea Root Colonization in Indian Soils.</title>
        <authorList>
            <person name="Chalasani D."/>
            <person name="Basu A."/>
            <person name="Pullabhotla S.V.S.R.N."/>
            <person name="Jorrin B."/>
            <person name="Neal A.L."/>
            <person name="Poole P.S."/>
            <person name="Podile A.R."/>
            <person name="Tkacz A."/>
        </authorList>
    </citation>
    <scope>NUCLEOTIDE SEQUENCE [LARGE SCALE GENOMIC DNA]</scope>
    <source>
        <strain evidence="1 2">HU56</strain>
    </source>
</reference>
<dbReference type="RefSeq" id="WP_220336116.1">
    <property type="nucleotide sequence ID" value="NZ_JAEUAK010000008.1"/>
</dbReference>
<evidence type="ECO:0000313" key="2">
    <source>
        <dbReference type="Proteomes" id="UP000717752"/>
    </source>
</evidence>
<accession>A0ABS7GZP7</accession>
<dbReference type="EMBL" id="JAEUAK010000008">
    <property type="protein sequence ID" value="MBW9054763.1"/>
    <property type="molecule type" value="Genomic_DNA"/>
</dbReference>
<dbReference type="Pfam" id="PF13671">
    <property type="entry name" value="AAA_33"/>
    <property type="match status" value="1"/>
</dbReference>
<dbReference type="PANTHER" id="PTHR37807:SF3">
    <property type="entry name" value="OS07G0160300 PROTEIN"/>
    <property type="match status" value="1"/>
</dbReference>
<dbReference type="PANTHER" id="PTHR37807">
    <property type="entry name" value="OS07G0160300 PROTEIN"/>
    <property type="match status" value="1"/>
</dbReference>
<name>A0ABS7GZP7_9HYPH</name>
<protein>
    <submittedName>
        <fullName evidence="1">AAA family ATPase</fullName>
    </submittedName>
</protein>
<dbReference type="SUPFAM" id="SSF52540">
    <property type="entry name" value="P-loop containing nucleoside triphosphate hydrolases"/>
    <property type="match status" value="1"/>
</dbReference>
<dbReference type="Proteomes" id="UP000717752">
    <property type="component" value="Unassembled WGS sequence"/>
</dbReference>
<comment type="caution">
    <text evidence="1">The sequence shown here is derived from an EMBL/GenBank/DDBJ whole genome shotgun (WGS) entry which is preliminary data.</text>
</comment>